<evidence type="ECO:0000313" key="2">
    <source>
        <dbReference type="Proteomes" id="UP000251853"/>
    </source>
</evidence>
<reference evidence="1 2" key="1">
    <citation type="submission" date="2018-06" db="EMBL/GenBank/DDBJ databases">
        <authorList>
            <consortium name="Pathogen Informatics"/>
            <person name="Doyle S."/>
        </authorList>
    </citation>
    <scope>NUCLEOTIDE SEQUENCE [LARGE SCALE GENOMIC DNA]</scope>
    <source>
        <strain evidence="1 2">NCTC11224</strain>
    </source>
</reference>
<accession>A0A2X2UPF6</accession>
<dbReference type="Proteomes" id="UP000251853">
    <property type="component" value="Unassembled WGS sequence"/>
</dbReference>
<evidence type="ECO:0000313" key="1">
    <source>
        <dbReference type="EMBL" id="SQB14853.1"/>
    </source>
</evidence>
<gene>
    <name evidence="1" type="ORF">NCTC11224_03907</name>
</gene>
<keyword evidence="2" id="KW-1185">Reference proteome</keyword>
<dbReference type="AlphaFoldDB" id="A0A2X2UPF6"/>
<dbReference type="EMBL" id="UAVW01000016">
    <property type="protein sequence ID" value="SQB14853.1"/>
    <property type="molecule type" value="Genomic_DNA"/>
</dbReference>
<dbReference type="RefSeq" id="WP_055176010.1">
    <property type="nucleotide sequence ID" value="NZ_JAIWZC010000001.1"/>
</dbReference>
<sequence length="118" mass="13142">MATKINVVEKTPGQHLGYSVTTERITFTYGEDELTVKVSAKERDEENTIDICLDDDGGLINGVAEKSRRYAAQVVIPARRYVDQESDQKGENGETVMVPVAVPFDMTLCTLILWGMEE</sequence>
<protein>
    <submittedName>
        <fullName evidence="1">Uncharacterized protein</fullName>
    </submittedName>
</protein>
<name>A0A2X2UPF6_9FIRM</name>
<proteinExistence type="predicted"/>
<organism evidence="1 2">
    <name type="scientific">Enterocloster clostridioformis</name>
    <dbReference type="NCBI Taxonomy" id="1531"/>
    <lineage>
        <taxon>Bacteria</taxon>
        <taxon>Bacillati</taxon>
        <taxon>Bacillota</taxon>
        <taxon>Clostridia</taxon>
        <taxon>Lachnospirales</taxon>
        <taxon>Lachnospiraceae</taxon>
        <taxon>Enterocloster</taxon>
    </lineage>
</organism>